<dbReference type="PANTHER" id="PTHR42709">
    <property type="entry name" value="ALKALINE PHOSPHATASE LIKE PROTEIN"/>
    <property type="match status" value="1"/>
</dbReference>
<dbReference type="AlphaFoldDB" id="A0A381MZN9"/>
<reference evidence="2" key="1">
    <citation type="submission" date="2018-05" db="EMBL/GenBank/DDBJ databases">
        <authorList>
            <person name="Lanie J.A."/>
            <person name="Ng W.-L."/>
            <person name="Kazmierczak K.M."/>
            <person name="Andrzejewski T.M."/>
            <person name="Davidsen T.M."/>
            <person name="Wayne K.J."/>
            <person name="Tettelin H."/>
            <person name="Glass J.I."/>
            <person name="Rusch D."/>
            <person name="Podicherti R."/>
            <person name="Tsui H.-C.T."/>
            <person name="Winkler M.E."/>
        </authorList>
    </citation>
    <scope>NUCLEOTIDE SEQUENCE</scope>
</reference>
<dbReference type="GO" id="GO:0005886">
    <property type="term" value="C:plasma membrane"/>
    <property type="evidence" value="ECO:0007669"/>
    <property type="project" value="TreeGrafter"/>
</dbReference>
<evidence type="ECO:0008006" key="3">
    <source>
        <dbReference type="Google" id="ProtNLM"/>
    </source>
</evidence>
<keyword evidence="1" id="KW-0472">Membrane</keyword>
<proteinExistence type="predicted"/>
<feature type="transmembrane region" description="Helical" evidence="1">
    <location>
        <begin position="118"/>
        <end position="141"/>
    </location>
</feature>
<feature type="transmembrane region" description="Helical" evidence="1">
    <location>
        <begin position="181"/>
        <end position="200"/>
    </location>
</feature>
<keyword evidence="1" id="KW-0812">Transmembrane</keyword>
<feature type="transmembrane region" description="Helical" evidence="1">
    <location>
        <begin position="86"/>
        <end position="106"/>
    </location>
</feature>
<name>A0A381MZN9_9ZZZZ</name>
<dbReference type="PANTHER" id="PTHR42709:SF11">
    <property type="entry name" value="DEDA FAMILY PROTEIN"/>
    <property type="match status" value="1"/>
</dbReference>
<gene>
    <name evidence="2" type="ORF">METZ01_LOCUS579</name>
</gene>
<protein>
    <recommendedName>
        <fullName evidence="3">Cytochrome B</fullName>
    </recommendedName>
</protein>
<evidence type="ECO:0000256" key="1">
    <source>
        <dbReference type="SAM" id="Phobius"/>
    </source>
</evidence>
<sequence>MKWIRDLYDWILKWSDSKYGAVALVVLSFSEASFFPVPPDVLLIALALGARSKAIQYGVLCSIGSVVGAIFGYSIGQFLWWSGEGAFSGLALFFFDAIPGFTRDMFYQIQDKYEIWNFWIIFTAGFTPIPFKLFTITSGAFSINFPMFIIASTISRSARFLLVSGLIWKYGAPIQEFIDRYFNKLAILFTILLIGGFFLIKYLL</sequence>
<dbReference type="EMBL" id="UINC01000032">
    <property type="protein sequence ID" value="SUZ47725.1"/>
    <property type="molecule type" value="Genomic_DNA"/>
</dbReference>
<feature type="transmembrane region" description="Helical" evidence="1">
    <location>
        <begin position="57"/>
        <end position="80"/>
    </location>
</feature>
<accession>A0A381MZN9</accession>
<dbReference type="InterPro" id="IPR051311">
    <property type="entry name" value="DedA_domain"/>
</dbReference>
<evidence type="ECO:0000313" key="2">
    <source>
        <dbReference type="EMBL" id="SUZ47725.1"/>
    </source>
</evidence>
<keyword evidence="1" id="KW-1133">Transmembrane helix</keyword>
<feature type="transmembrane region" description="Helical" evidence="1">
    <location>
        <begin position="147"/>
        <end position="169"/>
    </location>
</feature>
<organism evidence="2">
    <name type="scientific">marine metagenome</name>
    <dbReference type="NCBI Taxonomy" id="408172"/>
    <lineage>
        <taxon>unclassified sequences</taxon>
        <taxon>metagenomes</taxon>
        <taxon>ecological metagenomes</taxon>
    </lineage>
</organism>